<dbReference type="FunFam" id="2.120.10.30:FF:000016">
    <property type="entry name" value="peptidyl-glycine alpha-amidating monooxygenase isoform X1"/>
    <property type="match status" value="1"/>
</dbReference>
<evidence type="ECO:0000256" key="23">
    <source>
        <dbReference type="ARBA" id="ARBA00050384"/>
    </source>
</evidence>
<feature type="binding site" evidence="35">
    <location>
        <position position="705"/>
    </location>
    <ligand>
        <name>a protein</name>
        <dbReference type="ChEBI" id="CHEBI:16541"/>
    </ligand>
    <ligandPart>
        <name>C-terminal Xaa-(2S)-2-hydroxyglycine residue</name>
        <dbReference type="ChEBI" id="CHEBI:142768"/>
    </ligandPart>
</feature>
<feature type="binding site" evidence="36">
    <location>
        <position position="584"/>
    </location>
    <ligand>
        <name>Zn(2+)</name>
        <dbReference type="ChEBI" id="CHEBI:29105"/>
        <note>catalytic</note>
    </ligand>
</feature>
<feature type="domain" description="Copper type II ascorbate-dependent monooxygenase C-terminal" evidence="43">
    <location>
        <begin position="197"/>
        <end position="342"/>
    </location>
</feature>
<comment type="catalytic activity">
    <reaction evidence="26">
        <text>N-dodecanoyl-(2S)-hydroxyglycine = dodecanamide + glyoxylate</text>
        <dbReference type="Rhea" id="RHEA:58624"/>
        <dbReference type="ChEBI" id="CHEBI:34726"/>
        <dbReference type="ChEBI" id="CHEBI:36655"/>
        <dbReference type="ChEBI" id="CHEBI:142693"/>
    </reaction>
</comment>
<dbReference type="GO" id="GO:0001519">
    <property type="term" value="P:peptide amidation"/>
    <property type="evidence" value="ECO:0007669"/>
    <property type="project" value="UniProtKB-ARBA"/>
</dbReference>
<dbReference type="InterPro" id="IPR014783">
    <property type="entry name" value="Cu2_ascorb_mOase_CS-2"/>
</dbReference>
<evidence type="ECO:0000256" key="34">
    <source>
        <dbReference type="ARBA" id="ARBA00064777"/>
    </source>
</evidence>
<dbReference type="PANTHER" id="PTHR10680">
    <property type="entry name" value="PEPTIDYL-GLYCINE ALPHA-AMIDATING MONOOXYGENASE"/>
    <property type="match status" value="1"/>
</dbReference>
<feature type="binding site" evidence="36">
    <location>
        <position position="310"/>
    </location>
    <ligand>
        <name>Cu(2+)</name>
        <dbReference type="ChEBI" id="CHEBI:29036"/>
        <label>1</label>
        <note>catalytic</note>
    </ligand>
</feature>
<evidence type="ECO:0000256" key="27">
    <source>
        <dbReference type="ARBA" id="ARBA00051186"/>
    </source>
</evidence>
<evidence type="ECO:0000256" key="8">
    <source>
        <dbReference type="ARBA" id="ARBA00022737"/>
    </source>
</evidence>
<evidence type="ECO:0000256" key="13">
    <source>
        <dbReference type="ARBA" id="ARBA00023008"/>
    </source>
</evidence>
<feature type="repeat" description="NHL" evidence="39">
    <location>
        <begin position="768"/>
        <end position="811"/>
    </location>
</feature>
<comment type="catalytic activity">
    <reaction evidence="29">
        <text>N-dodecanoylglycine + 2 L-ascorbate + O2 = N-dodecanoyl-(2S)-hydroxyglycine + 2 monodehydro-L-ascorbate radical + H2O</text>
        <dbReference type="Rhea" id="RHEA:58540"/>
        <dbReference type="ChEBI" id="CHEBI:15377"/>
        <dbReference type="ChEBI" id="CHEBI:15379"/>
        <dbReference type="ChEBI" id="CHEBI:38290"/>
        <dbReference type="ChEBI" id="CHEBI:59513"/>
        <dbReference type="ChEBI" id="CHEBI:142678"/>
        <dbReference type="ChEBI" id="CHEBI:142693"/>
    </reaction>
</comment>
<feature type="binding site" evidence="36">
    <location>
        <position position="240"/>
    </location>
    <ligand>
        <name>Cu(2+)</name>
        <dbReference type="ChEBI" id="CHEBI:29036"/>
        <label>1</label>
        <note>catalytic</note>
    </ligand>
</feature>
<evidence type="ECO:0000256" key="2">
    <source>
        <dbReference type="ARBA" id="ARBA00004160"/>
    </source>
</evidence>
<feature type="binding site" evidence="35">
    <location>
        <position position="532"/>
    </location>
    <ligand>
        <name>a protein</name>
        <dbReference type="ChEBI" id="CHEBI:16541"/>
    </ligand>
    <ligandPart>
        <name>C-terminal Xaa-(2S)-2-hydroxyglycine residue</name>
        <dbReference type="ChEBI" id="CHEBI:142768"/>
    </ligandPart>
</feature>
<comment type="catalytic activity">
    <reaction evidence="31">
        <text>N-octanoyl-(2S)-hydroxyglycine = octanamide + glyoxylate</text>
        <dbReference type="Rhea" id="RHEA:58616"/>
        <dbReference type="ChEBI" id="CHEBI:36655"/>
        <dbReference type="ChEBI" id="CHEBI:142682"/>
        <dbReference type="ChEBI" id="CHEBI:142691"/>
    </reaction>
</comment>
<dbReference type="Pfam" id="PF01082">
    <property type="entry name" value="Cu2_monooxygen"/>
    <property type="match status" value="1"/>
</dbReference>
<keyword evidence="19" id="KW-0511">Multifunctional enzyme</keyword>
<evidence type="ECO:0000256" key="29">
    <source>
        <dbReference type="ARBA" id="ARBA00051621"/>
    </source>
</evidence>
<dbReference type="GO" id="GO:0004598">
    <property type="term" value="F:peptidylamidoglycolate lyase activity"/>
    <property type="evidence" value="ECO:0007669"/>
    <property type="project" value="UniProtKB-EC"/>
</dbReference>
<dbReference type="Proteomes" id="UP000515202">
    <property type="component" value="Unplaced"/>
</dbReference>
<feature type="binding site" evidence="35">
    <location>
        <position position="653"/>
    </location>
    <ligand>
        <name>a protein</name>
        <dbReference type="ChEBI" id="CHEBI:16541"/>
    </ligand>
    <ligandPart>
        <name>C-terminal Xaa-(2S)-2-hydroxyglycine residue</name>
        <dbReference type="ChEBI" id="CHEBI:142768"/>
    </ligandPart>
</feature>
<evidence type="ECO:0000256" key="35">
    <source>
        <dbReference type="PIRSR" id="PIRSR600720-1"/>
    </source>
</evidence>
<comment type="catalytic activity">
    <reaction evidence="33">
        <text>N-decanoyl-(2S)-hydroxyglycine = decanamide + glyoxylate</text>
        <dbReference type="Rhea" id="RHEA:58620"/>
        <dbReference type="ChEBI" id="CHEBI:36655"/>
        <dbReference type="ChEBI" id="CHEBI:38833"/>
        <dbReference type="ChEBI" id="CHEBI:142692"/>
    </reaction>
</comment>
<evidence type="ECO:0000256" key="15">
    <source>
        <dbReference type="ARBA" id="ARBA00023136"/>
    </source>
</evidence>
<dbReference type="InterPro" id="IPR000720">
    <property type="entry name" value="PHM/PAL"/>
</dbReference>
<evidence type="ECO:0000256" key="38">
    <source>
        <dbReference type="PIRSR" id="PIRSR600720-4"/>
    </source>
</evidence>
<comment type="subunit">
    <text evidence="34">Monomer. Interacts with RASSF9.</text>
</comment>
<feature type="binding site" evidence="36">
    <location>
        <position position="103"/>
    </location>
    <ligand>
        <name>Cu(2+)</name>
        <dbReference type="ChEBI" id="CHEBI:29036"/>
        <label>1</label>
        <note>catalytic</note>
    </ligand>
</feature>
<feature type="binding site" evidence="36">
    <location>
        <position position="689"/>
    </location>
    <ligand>
        <name>Zn(2+)</name>
        <dbReference type="ChEBI" id="CHEBI:29105"/>
        <note>catalytic</note>
    </ligand>
</feature>
<keyword evidence="7 41" id="KW-0732">Signal</keyword>
<comment type="catalytic activity">
    <reaction evidence="27">
        <text>N-(9Z-octadecenoyl)-(2S)-hydroxyglycine = (9Z)-octadecenamide + glyoxylate</text>
        <dbReference type="Rhea" id="RHEA:58636"/>
        <dbReference type="ChEBI" id="CHEBI:36655"/>
        <dbReference type="ChEBI" id="CHEBI:116314"/>
        <dbReference type="ChEBI" id="CHEBI:142696"/>
    </reaction>
</comment>
<evidence type="ECO:0000256" key="32">
    <source>
        <dbReference type="ARBA" id="ARBA00052318"/>
    </source>
</evidence>
<accession>A0A6P6BW85</accession>
<proteinExistence type="inferred from homology"/>
<name>A0A6P6BW85_PTEVA</name>
<dbReference type="PROSITE" id="PS00085">
    <property type="entry name" value="CU2_MONOOXYGENASE_2"/>
    <property type="match status" value="1"/>
</dbReference>
<dbReference type="InterPro" id="IPR014784">
    <property type="entry name" value="Cu2_ascorb_mOase-like_C"/>
</dbReference>
<dbReference type="SUPFAM" id="SSF49742">
    <property type="entry name" value="PHM/PNGase F"/>
    <property type="match status" value="2"/>
</dbReference>
<keyword evidence="10" id="KW-0847">Vitamin C</keyword>
<comment type="catalytic activity">
    <reaction evidence="22">
        <text>N-(9Z,12Z,15Z)-octadecatrienoyl-(2S)-hydroxyglycine = (9Z,12Z,15Z)-octadecatrienamide + glyoxylate</text>
        <dbReference type="Rhea" id="RHEA:58644"/>
        <dbReference type="ChEBI" id="CHEBI:36655"/>
        <dbReference type="ChEBI" id="CHEBI:142684"/>
        <dbReference type="ChEBI" id="CHEBI:142697"/>
    </reaction>
</comment>
<comment type="cofactor">
    <cofactor evidence="36">
        <name>Zn(2+)</name>
        <dbReference type="ChEBI" id="CHEBI:29105"/>
    </cofactor>
    <text evidence="36">Binds one Zn(2+) ion per subunit.</text>
</comment>
<dbReference type="GO" id="GO:0005576">
    <property type="term" value="C:extracellular region"/>
    <property type="evidence" value="ECO:0007669"/>
    <property type="project" value="TreeGrafter"/>
</dbReference>
<evidence type="ECO:0000256" key="22">
    <source>
        <dbReference type="ARBA" id="ARBA00050178"/>
    </source>
</evidence>
<comment type="catalytic activity">
    <reaction evidence="28">
        <text>N-decanoylglycine + 2 L-ascorbate + O2 = N-decanoyl-(2S)-hydroxyglycine + 2 monodehydro-L-ascorbate radical + H2O</text>
        <dbReference type="Rhea" id="RHEA:58608"/>
        <dbReference type="ChEBI" id="CHEBI:15377"/>
        <dbReference type="ChEBI" id="CHEBI:15379"/>
        <dbReference type="ChEBI" id="CHEBI:38290"/>
        <dbReference type="ChEBI" id="CHEBI:59513"/>
        <dbReference type="ChEBI" id="CHEBI:142680"/>
        <dbReference type="ChEBI" id="CHEBI:142692"/>
    </reaction>
</comment>
<feature type="repeat" description="NHL" evidence="39">
    <location>
        <begin position="569"/>
        <end position="610"/>
    </location>
</feature>
<dbReference type="SUPFAM" id="SSF63829">
    <property type="entry name" value="Calcium-dependent phosphotriesterase"/>
    <property type="match status" value="1"/>
</dbReference>
<keyword evidence="8" id="KW-0677">Repeat</keyword>
<keyword evidence="20" id="KW-0968">Cytoplasmic vesicle</keyword>
<feature type="domain" description="Copper type II ascorbate-dependent monooxygenase N-terminal" evidence="42">
    <location>
        <begin position="61"/>
        <end position="172"/>
    </location>
</feature>
<dbReference type="CDD" id="cd14958">
    <property type="entry name" value="NHL_PAL_like"/>
    <property type="match status" value="1"/>
</dbReference>
<keyword evidence="9 36" id="KW-0862">Zinc</keyword>
<dbReference type="Gene3D" id="2.60.120.230">
    <property type="match status" value="1"/>
</dbReference>
<feature type="chain" id="PRO_5027976582" evidence="41">
    <location>
        <begin position="22"/>
        <end position="890"/>
    </location>
</feature>
<feature type="repeat" description="NHL" evidence="39">
    <location>
        <begin position="619"/>
        <end position="664"/>
    </location>
</feature>
<comment type="similarity">
    <text evidence="3">In the C-terminal section; belongs to the peptidyl-alpha-hydroxyglycine alpha-amidating lyase family.</text>
</comment>
<evidence type="ECO:0000256" key="6">
    <source>
        <dbReference type="ARBA" id="ARBA00022723"/>
    </source>
</evidence>
<comment type="subcellular location">
    <subcellularLocation>
        <location evidence="2">Cytoplasmic vesicle</location>
        <location evidence="2">Secretory vesicle membrane</location>
        <topology evidence="2">Single-pass membrane protein</topology>
    </subcellularLocation>
</comment>
<feature type="binding site" evidence="36">
    <location>
        <position position="785"/>
    </location>
    <ligand>
        <name>Zn(2+)</name>
        <dbReference type="ChEBI" id="CHEBI:29105"/>
        <note>catalytic</note>
    </ligand>
</feature>
<evidence type="ECO:0000256" key="19">
    <source>
        <dbReference type="ARBA" id="ARBA00023268"/>
    </source>
</evidence>
<evidence type="ECO:0000256" key="9">
    <source>
        <dbReference type="ARBA" id="ARBA00022833"/>
    </source>
</evidence>
<feature type="disulfide bond" evidence="37">
    <location>
        <begin position="223"/>
        <end position="330"/>
    </location>
</feature>
<dbReference type="GeneID" id="105304427"/>
<keyword evidence="13 36" id="KW-0186">Copper</keyword>
<evidence type="ECO:0000256" key="24">
    <source>
        <dbReference type="ARBA" id="ARBA00050546"/>
    </source>
</evidence>
<evidence type="ECO:0000256" key="25">
    <source>
        <dbReference type="ARBA" id="ARBA00050684"/>
    </source>
</evidence>
<dbReference type="GO" id="GO:0004504">
    <property type="term" value="F:peptidylglycine monooxygenase activity"/>
    <property type="evidence" value="ECO:0007669"/>
    <property type="project" value="UniProtKB-EC"/>
</dbReference>
<feature type="disulfide bond" evidence="37">
    <location>
        <begin position="701"/>
        <end position="712"/>
    </location>
</feature>
<feature type="compositionally biased region" description="Low complexity" evidence="40">
    <location>
        <begin position="879"/>
        <end position="890"/>
    </location>
</feature>
<comment type="catalytic activity">
    <reaction evidence="30">
        <text>N-octanoylglycine + 2 L-ascorbate + O2 = N-octanoyl-(2S)-hydroxyglycine + 2 monodehydro-L-ascorbate radical + H2O</text>
        <dbReference type="Rhea" id="RHEA:58612"/>
        <dbReference type="ChEBI" id="CHEBI:15377"/>
        <dbReference type="ChEBI" id="CHEBI:15379"/>
        <dbReference type="ChEBI" id="CHEBI:38290"/>
        <dbReference type="ChEBI" id="CHEBI:59513"/>
        <dbReference type="ChEBI" id="CHEBI:142681"/>
        <dbReference type="ChEBI" id="CHEBI:142691"/>
    </reaction>
</comment>
<feature type="binding site" evidence="36">
    <location>
        <position position="168"/>
    </location>
    <ligand>
        <name>Cu(2+)</name>
        <dbReference type="ChEBI" id="CHEBI:29036"/>
        <label>1</label>
        <note>catalytic</note>
    </ligand>
</feature>
<dbReference type="InterPro" id="IPR020611">
    <property type="entry name" value="Cu2_ascorb_mOase_CS-1"/>
</dbReference>
<comment type="catalytic activity">
    <reaction evidence="1">
        <text>a [peptide]-C-terminal (2S)-2-hydroxyglycine = a [peptide]-C-terminal amide + glyoxylate</text>
        <dbReference type="Rhea" id="RHEA:20924"/>
        <dbReference type="Rhea" id="RHEA-COMP:13485"/>
        <dbReference type="Rhea" id="RHEA-COMP:15321"/>
        <dbReference type="ChEBI" id="CHEBI:36655"/>
        <dbReference type="ChEBI" id="CHEBI:137001"/>
        <dbReference type="ChEBI" id="CHEBI:142768"/>
        <dbReference type="EC" id="4.3.2.5"/>
    </reaction>
</comment>
<feature type="binding site" evidence="36">
    <location>
        <position position="786"/>
    </location>
    <ligand>
        <name>Zn(2+)</name>
        <dbReference type="ChEBI" id="CHEBI:29105"/>
        <note>catalytic</note>
    </ligand>
</feature>
<feature type="disulfide bond" evidence="37">
    <location>
        <begin position="110"/>
        <end position="127"/>
    </location>
</feature>
<feature type="disulfide bond" evidence="37">
    <location>
        <begin position="633"/>
        <end position="654"/>
    </location>
</feature>
<dbReference type="PANTHER" id="PTHR10680:SF14">
    <property type="entry name" value="PEPTIDYL-GLYCINE ALPHA-AMIDATING MONOOXYGENASE"/>
    <property type="match status" value="1"/>
</dbReference>
<evidence type="ECO:0000313" key="45">
    <source>
        <dbReference type="RefSeq" id="XP_023379387.1"/>
    </source>
</evidence>
<evidence type="ECO:0000256" key="41">
    <source>
        <dbReference type="SAM" id="SignalP"/>
    </source>
</evidence>
<feature type="glycosylation site" description="N-linked (GlcNAc...) asparagine" evidence="38">
    <location>
        <position position="764"/>
    </location>
</feature>
<dbReference type="FunFam" id="2.60.120.310:FF:000001">
    <property type="entry name" value="peptidyl-glycine alpha-amidating monooxygenase isoform X1"/>
    <property type="match status" value="1"/>
</dbReference>
<keyword evidence="5" id="KW-0812">Transmembrane</keyword>
<evidence type="ECO:0000256" key="10">
    <source>
        <dbReference type="ARBA" id="ARBA00022896"/>
    </source>
</evidence>
<dbReference type="CTD" id="5066"/>
<keyword evidence="36" id="KW-0106">Calcium</keyword>
<evidence type="ECO:0000256" key="3">
    <source>
        <dbReference type="ARBA" id="ARBA00006026"/>
    </source>
</evidence>
<evidence type="ECO:0000256" key="14">
    <source>
        <dbReference type="ARBA" id="ARBA00023033"/>
    </source>
</evidence>
<feature type="binding site" evidence="36">
    <location>
        <position position="238"/>
    </location>
    <ligand>
        <name>Cu(2+)</name>
        <dbReference type="ChEBI" id="CHEBI:29036"/>
        <label>1</label>
        <note>catalytic</note>
    </ligand>
</feature>
<evidence type="ECO:0000256" key="7">
    <source>
        <dbReference type="ARBA" id="ARBA00022729"/>
    </source>
</evidence>
<dbReference type="RefSeq" id="XP_023379387.1">
    <property type="nucleotide sequence ID" value="XM_023523619.1"/>
</dbReference>
<evidence type="ECO:0000259" key="42">
    <source>
        <dbReference type="Pfam" id="PF01082"/>
    </source>
</evidence>
<evidence type="ECO:0000256" key="30">
    <source>
        <dbReference type="ARBA" id="ARBA00051649"/>
    </source>
</evidence>
<dbReference type="InterPro" id="IPR011042">
    <property type="entry name" value="6-blade_b-propeller_TolB-like"/>
</dbReference>
<evidence type="ECO:0000256" key="18">
    <source>
        <dbReference type="ARBA" id="ARBA00023239"/>
    </source>
</evidence>
<evidence type="ECO:0000256" key="20">
    <source>
        <dbReference type="ARBA" id="ARBA00023329"/>
    </source>
</evidence>
<evidence type="ECO:0000256" key="26">
    <source>
        <dbReference type="ARBA" id="ARBA00050949"/>
    </source>
</evidence>
<dbReference type="PROSITE" id="PS51125">
    <property type="entry name" value="NHL"/>
    <property type="match status" value="4"/>
</dbReference>
<evidence type="ECO:0000256" key="12">
    <source>
        <dbReference type="ARBA" id="ARBA00023002"/>
    </source>
</evidence>
<evidence type="ECO:0000256" key="4">
    <source>
        <dbReference type="ARBA" id="ARBA00010263"/>
    </source>
</evidence>
<comment type="catalytic activity">
    <reaction evidence="25">
        <text>N-tetradecanoyl-(2S)-hydroxyglycine = tetradecamide + glyoxylate</text>
        <dbReference type="Rhea" id="RHEA:58632"/>
        <dbReference type="ChEBI" id="CHEBI:36655"/>
        <dbReference type="ChEBI" id="CHEBI:137125"/>
        <dbReference type="ChEBI" id="CHEBI:142694"/>
    </reaction>
</comment>
<dbReference type="Pfam" id="PF01436">
    <property type="entry name" value="NHL"/>
    <property type="match status" value="3"/>
</dbReference>
<feature type="disulfide bond" evidence="37">
    <location>
        <begin position="43"/>
        <end position="182"/>
    </location>
</feature>
<dbReference type="Gene3D" id="2.60.120.310">
    <property type="entry name" value="Copper type II, ascorbate-dependent monooxygenase, N-terminal domain"/>
    <property type="match status" value="1"/>
</dbReference>
<evidence type="ECO:0000256" key="39">
    <source>
        <dbReference type="PROSITE-ProRule" id="PRU00504"/>
    </source>
</evidence>
<reference evidence="45" key="1">
    <citation type="submission" date="2025-08" db="UniProtKB">
        <authorList>
            <consortium name="RefSeq"/>
        </authorList>
    </citation>
    <scope>IDENTIFICATION</scope>
    <source>
        <tissue evidence="45">Kidney</tissue>
    </source>
</reference>
<evidence type="ECO:0000256" key="17">
    <source>
        <dbReference type="ARBA" id="ARBA00023180"/>
    </source>
</evidence>
<keyword evidence="6 36" id="KW-0479">Metal-binding</keyword>
<comment type="catalytic activity">
    <reaction evidence="32">
        <text>N-(9Z-octadecenoyl)glycine + 2 L-ascorbate + O2 = N-(9Z-octadecenoyl)-(2S)-hydroxyglycine + 2 monodehydro-L-ascorbate radical + H2O</text>
        <dbReference type="Rhea" id="RHEA:58600"/>
        <dbReference type="ChEBI" id="CHEBI:15377"/>
        <dbReference type="ChEBI" id="CHEBI:15379"/>
        <dbReference type="ChEBI" id="CHEBI:38290"/>
        <dbReference type="ChEBI" id="CHEBI:59513"/>
        <dbReference type="ChEBI" id="CHEBI:133992"/>
        <dbReference type="ChEBI" id="CHEBI:142696"/>
    </reaction>
</comment>
<dbReference type="InterPro" id="IPR008977">
    <property type="entry name" value="PHM/PNGase_F_dom_sf"/>
</dbReference>
<evidence type="ECO:0000256" key="5">
    <source>
        <dbReference type="ARBA" id="ARBA00022692"/>
    </source>
</evidence>
<dbReference type="GO" id="GO:0031418">
    <property type="term" value="F:L-ascorbic acid binding"/>
    <property type="evidence" value="ECO:0007669"/>
    <property type="project" value="UniProtKB-KW"/>
</dbReference>
<keyword evidence="18" id="KW-0456">Lyase</keyword>
<dbReference type="GO" id="GO:0005507">
    <property type="term" value="F:copper ion binding"/>
    <property type="evidence" value="ECO:0007669"/>
    <property type="project" value="InterPro"/>
</dbReference>
<keyword evidence="17 38" id="KW-0325">Glycoprotein</keyword>
<evidence type="ECO:0000256" key="21">
    <source>
        <dbReference type="ARBA" id="ARBA00048431"/>
    </source>
</evidence>
<dbReference type="GO" id="GO:0030658">
    <property type="term" value="C:transport vesicle membrane"/>
    <property type="evidence" value="ECO:0007669"/>
    <property type="project" value="UniProtKB-SubCell"/>
</dbReference>
<comment type="similarity">
    <text evidence="4">In the N-terminal section; belongs to the copper type II ascorbate-dependent monooxygenase family.</text>
</comment>
<protein>
    <submittedName>
        <fullName evidence="45">Peptidyl-glycine alpha-amidating monooxygenase isoform X15</fullName>
    </submittedName>
</protein>
<sequence length="890" mass="99332">MAGVRSLLVLLLLVFQSSCLGFRSPLSVFKRFKETSRSFSNECLGTTRPVSPIDSSDFTLDIRMPGITPKQSDTYFCMSMRLPTDEEAFVIDFKPRASMDTVHHMLLFGCNMPSSTGSYWFCDEGTCTDKANILYAWARNAPPTRLPKGVGFRVGGETGSKYFVLQVHYGDISAFRDNHKDCSGVSLHLTHLPQPLIAGMYLMMSVDTVIPAGEKVVNSDISCHYKKYPMHVFAYRVHTHHLGKVVSGYRVRNGQWTLIGRQSPQLPQAFYPVEHPVDVSFGDILAARCVFTGEGRTEATRIGGTSSDEMCNLYIMYYMEAKHAVSFMTCTQNVAPDMFRNIPPEANIPIPVKSDMVMMHGHHKETENKDKMSLLQQPKRAEEEVLEQGDFYSLLSKLLGEREDVVHVHKYNPTEKSESESDLVAEIANVVQKKDLGRSDARESAEHEERGNAILVRDRIHKFHRLQSTLRPSESRVFSLQQPLPGEGIWEPEHTGDFHVEEALDWPGVYLLPGQVSGVALDPKNNLVIFHRGDHVWDGNSFDSKFVYQQRGLGPIEEDTILVIDPNNAAILQSSGKNLFYLPHGLSVDKDGNYWVTDVALHQVFKLDPNSKEGPLLILGRSMQPGSDQNHFCQPTDVAVDPDTGTIFVSDGYCNSRIVQFSPSGNFITQWGEVSSGSNPKPGQFHVPHSLALVPHLSQLCVADRENGRIQCFKTDTKEFVREIKHASFGRNVFAISYIPGLLFAVNGKPYFGDQEPVQGFVMNFSSGEIIDIFKPVRKQFDMPHDIAASEDGIVYVGDAHTNTVWKFTSTEKMEHRSVKKAGIEVQEIKGKGSGGLNLGNFFASRKGYSRKGFDRLSTEGSDQEKDEDEGSESEEEYSAPLPAPTSSSS</sequence>
<keyword evidence="12" id="KW-0560">Oxidoreductase</keyword>
<evidence type="ECO:0000256" key="33">
    <source>
        <dbReference type="ARBA" id="ARBA00052836"/>
    </source>
</evidence>
<dbReference type="Gene3D" id="2.120.10.30">
    <property type="entry name" value="TolB, C-terminal domain"/>
    <property type="match status" value="1"/>
</dbReference>
<feature type="binding site" evidence="36">
    <location>
        <position position="104"/>
    </location>
    <ligand>
        <name>Cu(2+)</name>
        <dbReference type="ChEBI" id="CHEBI:29036"/>
        <label>1</label>
        <note>catalytic</note>
    </ligand>
</feature>
<keyword evidence="11" id="KW-1133">Transmembrane helix</keyword>
<feature type="disulfide bond" evidence="37">
    <location>
        <begin position="77"/>
        <end position="122"/>
    </location>
</feature>
<feature type="disulfide bond" evidence="37">
    <location>
        <begin position="289"/>
        <end position="311"/>
    </location>
</feature>
<evidence type="ECO:0000259" key="43">
    <source>
        <dbReference type="Pfam" id="PF03712"/>
    </source>
</evidence>
<dbReference type="InterPro" id="IPR000323">
    <property type="entry name" value="Cu2_ascorb_mOase_N"/>
</dbReference>
<gene>
    <name evidence="45" type="primary">PAM</name>
</gene>
<evidence type="ECO:0000256" key="1">
    <source>
        <dbReference type="ARBA" id="ARBA00000686"/>
    </source>
</evidence>
<comment type="catalytic activity">
    <reaction evidence="24">
        <text>N-(9Z,12Z,15Z)-octadecatrienoylglycine + 2 L-ascorbate + O2 = N-(9Z,12Z,15Z)-octadecatrienoyl-(2S)-hydroxyglycine + 2 monodehydro-L-ascorbate radical + H2O</text>
        <dbReference type="Rhea" id="RHEA:58548"/>
        <dbReference type="ChEBI" id="CHEBI:15377"/>
        <dbReference type="ChEBI" id="CHEBI:15379"/>
        <dbReference type="ChEBI" id="CHEBI:38290"/>
        <dbReference type="ChEBI" id="CHEBI:59513"/>
        <dbReference type="ChEBI" id="CHEBI:142679"/>
        <dbReference type="ChEBI" id="CHEBI:142697"/>
    </reaction>
</comment>
<keyword evidence="14 45" id="KW-0503">Monooxygenase</keyword>
<dbReference type="InterPro" id="IPR036939">
    <property type="entry name" value="Cu2_ascorb_mOase_N_sf"/>
</dbReference>
<dbReference type="InterPro" id="IPR001258">
    <property type="entry name" value="NHL_repeat"/>
</dbReference>
<feature type="binding site" evidence="36">
    <location>
        <position position="586"/>
    </location>
    <ligand>
        <name>Ca(2+)</name>
        <dbReference type="ChEBI" id="CHEBI:29108"/>
        <note>structural</note>
    </ligand>
</feature>
<evidence type="ECO:0000256" key="11">
    <source>
        <dbReference type="ARBA" id="ARBA00022989"/>
    </source>
</evidence>
<feature type="repeat" description="NHL" evidence="39">
    <location>
        <begin position="672"/>
        <end position="716"/>
    </location>
</feature>
<dbReference type="InterPro" id="IPR024548">
    <property type="entry name" value="Cu2_monoox_C"/>
</dbReference>
<evidence type="ECO:0000256" key="36">
    <source>
        <dbReference type="PIRSR" id="PIRSR600720-2"/>
    </source>
</evidence>
<keyword evidence="16 37" id="KW-1015">Disulfide bond</keyword>
<dbReference type="AlphaFoldDB" id="A0A6P6BW85"/>
<dbReference type="PRINTS" id="PR00790">
    <property type="entry name" value="PAMONOXGNASE"/>
</dbReference>
<evidence type="ECO:0000256" key="16">
    <source>
        <dbReference type="ARBA" id="ARBA00023157"/>
    </source>
</evidence>
<comment type="catalytic activity">
    <reaction evidence="21">
        <text>a [peptide]-C-terminal glycine + 2 L-ascorbate + O2 = a [peptide]-C-terminal (2S)-2-hydroxyglycine + 2 monodehydro-L-ascorbate radical + H2O</text>
        <dbReference type="Rhea" id="RHEA:21452"/>
        <dbReference type="Rhea" id="RHEA-COMP:13486"/>
        <dbReference type="Rhea" id="RHEA-COMP:15321"/>
        <dbReference type="ChEBI" id="CHEBI:15377"/>
        <dbReference type="ChEBI" id="CHEBI:15379"/>
        <dbReference type="ChEBI" id="CHEBI:38290"/>
        <dbReference type="ChEBI" id="CHEBI:59513"/>
        <dbReference type="ChEBI" id="CHEBI:137000"/>
        <dbReference type="ChEBI" id="CHEBI:142768"/>
        <dbReference type="EC" id="1.14.17.3"/>
    </reaction>
</comment>
<dbReference type="FunFam" id="2.60.120.230:FF:000002">
    <property type="entry name" value="Peptidyl-glycine alpha-amidating monooxygenase B"/>
    <property type="match status" value="1"/>
</dbReference>
<keyword evidence="44" id="KW-1185">Reference proteome</keyword>
<evidence type="ECO:0000256" key="40">
    <source>
        <dbReference type="SAM" id="MobiDB-lite"/>
    </source>
</evidence>
<dbReference type="Pfam" id="PF03712">
    <property type="entry name" value="Cu2_monoox_C"/>
    <property type="match status" value="1"/>
</dbReference>
<organism evidence="44 45">
    <name type="scientific">Pteropus vampyrus</name>
    <name type="common">Large flying fox</name>
    <dbReference type="NCBI Taxonomy" id="132908"/>
    <lineage>
        <taxon>Eukaryota</taxon>
        <taxon>Metazoa</taxon>
        <taxon>Chordata</taxon>
        <taxon>Craniata</taxon>
        <taxon>Vertebrata</taxon>
        <taxon>Euteleostomi</taxon>
        <taxon>Mammalia</taxon>
        <taxon>Eutheria</taxon>
        <taxon>Laurasiatheria</taxon>
        <taxon>Chiroptera</taxon>
        <taxon>Yinpterochiroptera</taxon>
        <taxon>Pteropodoidea</taxon>
        <taxon>Pteropodidae</taxon>
        <taxon>Pteropodinae</taxon>
        <taxon>Pteropus</taxon>
    </lineage>
</organism>
<evidence type="ECO:0000313" key="44">
    <source>
        <dbReference type="Proteomes" id="UP000515202"/>
    </source>
</evidence>
<dbReference type="PROSITE" id="PS00084">
    <property type="entry name" value="CU2_MONOOXYGENASE_1"/>
    <property type="match status" value="1"/>
</dbReference>
<evidence type="ECO:0000256" key="28">
    <source>
        <dbReference type="ARBA" id="ARBA00051560"/>
    </source>
</evidence>
<comment type="catalytic activity">
    <reaction evidence="23">
        <text>N-tetradecanoylglycine + 2 L-ascorbate + O2 = N-tetradecanoyl-(2S)-hydroxyglycine + 2 monodehydro-L-ascorbate radical + H2O</text>
        <dbReference type="Rhea" id="RHEA:58544"/>
        <dbReference type="ChEBI" id="CHEBI:15377"/>
        <dbReference type="ChEBI" id="CHEBI:15379"/>
        <dbReference type="ChEBI" id="CHEBI:38290"/>
        <dbReference type="ChEBI" id="CHEBI:59513"/>
        <dbReference type="ChEBI" id="CHEBI:86500"/>
        <dbReference type="ChEBI" id="CHEBI:142694"/>
    </reaction>
</comment>
<comment type="cofactor">
    <cofactor evidence="36">
        <name>Cu(2+)</name>
        <dbReference type="ChEBI" id="CHEBI:29036"/>
    </cofactor>
    <text evidence="36">Binds 2 Cu(2+) ions per subunit.</text>
</comment>
<feature type="region of interest" description="Disordered" evidence="40">
    <location>
        <begin position="853"/>
        <end position="890"/>
    </location>
</feature>
<feature type="signal peptide" evidence="41">
    <location>
        <begin position="1"/>
        <end position="21"/>
    </location>
</feature>
<feature type="binding site" evidence="36">
    <location>
        <position position="519"/>
    </location>
    <ligand>
        <name>Ca(2+)</name>
        <dbReference type="ChEBI" id="CHEBI:29108"/>
        <note>structural</note>
    </ligand>
</feature>
<feature type="compositionally biased region" description="Acidic residues" evidence="40">
    <location>
        <begin position="865"/>
        <end position="878"/>
    </location>
</feature>
<evidence type="ECO:0000256" key="31">
    <source>
        <dbReference type="ARBA" id="ARBA00052059"/>
    </source>
</evidence>
<evidence type="ECO:0000256" key="37">
    <source>
        <dbReference type="PIRSR" id="PIRSR600720-3"/>
    </source>
</evidence>
<keyword evidence="15" id="KW-0472">Membrane</keyword>